<dbReference type="OrthoDB" id="9805537at2"/>
<dbReference type="EMBL" id="LPUF01000001">
    <property type="protein sequence ID" value="OQK17280.1"/>
    <property type="molecule type" value="Genomic_DNA"/>
</dbReference>
<dbReference type="EC" id="4.3.1.17" evidence="11"/>
<evidence type="ECO:0000313" key="15">
    <source>
        <dbReference type="Proteomes" id="UP000191980"/>
    </source>
</evidence>
<keyword evidence="6 11" id="KW-0479">Metal-binding</keyword>
<protein>
    <recommendedName>
        <fullName evidence="11">L-serine dehydratase</fullName>
        <ecNumber evidence="11">4.3.1.17</ecNumber>
    </recommendedName>
</protein>
<comment type="similarity">
    <text evidence="3 11">Belongs to the iron-sulfur dependent L-serine dehydratase family.</text>
</comment>
<evidence type="ECO:0000256" key="9">
    <source>
        <dbReference type="ARBA" id="ARBA00023239"/>
    </source>
</evidence>
<dbReference type="InterPro" id="IPR004644">
    <property type="entry name" value="Fe-S_L-Ser_mono"/>
</dbReference>
<comment type="pathway">
    <text evidence="2">Carbohydrate biosynthesis; gluconeogenesis.</text>
</comment>
<dbReference type="GO" id="GO:0051539">
    <property type="term" value="F:4 iron, 4 sulfur cluster binding"/>
    <property type="evidence" value="ECO:0007669"/>
    <property type="project" value="UniProtKB-UniRule"/>
</dbReference>
<organism evidence="14 15">
    <name type="scientific">Methyloprofundus sedimenti</name>
    <dbReference type="NCBI Taxonomy" id="1420851"/>
    <lineage>
        <taxon>Bacteria</taxon>
        <taxon>Pseudomonadati</taxon>
        <taxon>Pseudomonadota</taxon>
        <taxon>Gammaproteobacteria</taxon>
        <taxon>Methylococcales</taxon>
        <taxon>Methylococcaceae</taxon>
        <taxon>Methyloprofundus</taxon>
    </lineage>
</organism>
<dbReference type="GO" id="GO:0046872">
    <property type="term" value="F:metal ion binding"/>
    <property type="evidence" value="ECO:0007669"/>
    <property type="project" value="UniProtKB-KW"/>
</dbReference>
<evidence type="ECO:0000256" key="3">
    <source>
        <dbReference type="ARBA" id="ARBA00008636"/>
    </source>
</evidence>
<dbReference type="Proteomes" id="UP000191980">
    <property type="component" value="Unassembled WGS sequence"/>
</dbReference>
<comment type="caution">
    <text evidence="14">The sequence shown here is derived from an EMBL/GenBank/DDBJ whole genome shotgun (WGS) entry which is preliminary data.</text>
</comment>
<dbReference type="FunFam" id="3.30.1330.90:FF:000001">
    <property type="entry name" value="L-serine ammonia-lyase 1"/>
    <property type="match status" value="1"/>
</dbReference>
<keyword evidence="8 11" id="KW-0411">Iron-sulfur</keyword>
<dbReference type="PANTHER" id="PTHR30182">
    <property type="entry name" value="L-SERINE DEHYDRATASE"/>
    <property type="match status" value="1"/>
</dbReference>
<dbReference type="GO" id="GO:0003941">
    <property type="term" value="F:L-serine ammonia-lyase activity"/>
    <property type="evidence" value="ECO:0007669"/>
    <property type="project" value="UniProtKB-UniRule"/>
</dbReference>
<reference evidence="14 15" key="1">
    <citation type="submission" date="2015-12" db="EMBL/GenBank/DDBJ databases">
        <authorList>
            <person name="Shamseldin A."/>
            <person name="Moawad H."/>
            <person name="Abd El-Rahim W.M."/>
            <person name="Sadowsky M.J."/>
        </authorList>
    </citation>
    <scope>NUCLEOTIDE SEQUENCE [LARGE SCALE GENOMIC DNA]</scope>
    <source>
        <strain evidence="14 15">WF1</strain>
    </source>
</reference>
<evidence type="ECO:0000259" key="12">
    <source>
        <dbReference type="Pfam" id="PF03313"/>
    </source>
</evidence>
<evidence type="ECO:0000259" key="13">
    <source>
        <dbReference type="Pfam" id="PF03315"/>
    </source>
</evidence>
<keyword evidence="7 11" id="KW-0408">Iron</keyword>
<accession>A0A1V8M6S2</accession>
<dbReference type="Pfam" id="PF03313">
    <property type="entry name" value="SDH_alpha"/>
    <property type="match status" value="1"/>
</dbReference>
<keyword evidence="9 11" id="KW-0456">Lyase</keyword>
<evidence type="ECO:0000256" key="1">
    <source>
        <dbReference type="ARBA" id="ARBA00001966"/>
    </source>
</evidence>
<dbReference type="GO" id="GO:0006094">
    <property type="term" value="P:gluconeogenesis"/>
    <property type="evidence" value="ECO:0007669"/>
    <property type="project" value="UniProtKB-KW"/>
</dbReference>
<feature type="domain" description="Serine dehydratase-like alpha subunit" evidence="12">
    <location>
        <begin position="186"/>
        <end position="452"/>
    </location>
</feature>
<dbReference type="Pfam" id="PF03315">
    <property type="entry name" value="SDH_beta"/>
    <property type="match status" value="1"/>
</dbReference>
<dbReference type="STRING" id="1420851.AU255_05170"/>
<dbReference type="InterPro" id="IPR051318">
    <property type="entry name" value="Fe-S_L-Ser"/>
</dbReference>
<evidence type="ECO:0000256" key="11">
    <source>
        <dbReference type="RuleBase" id="RU366059"/>
    </source>
</evidence>
<evidence type="ECO:0000313" key="14">
    <source>
        <dbReference type="EMBL" id="OQK17280.1"/>
    </source>
</evidence>
<dbReference type="SUPFAM" id="SSF143548">
    <property type="entry name" value="Serine metabolism enzymes domain"/>
    <property type="match status" value="1"/>
</dbReference>
<keyword evidence="15" id="KW-1185">Reference proteome</keyword>
<comment type="cofactor">
    <cofactor evidence="1 11">
        <name>[4Fe-4S] cluster</name>
        <dbReference type="ChEBI" id="CHEBI:49883"/>
    </cofactor>
</comment>
<dbReference type="RefSeq" id="WP_080521890.1">
    <property type="nucleotide sequence ID" value="NZ_LPUF01000001.1"/>
</dbReference>
<sequence length="458" mass="49260">MAISVFDIFKVGIGPSSSHTVGPMRAAYTFAEALQQQECLSGLGSLTIELFGSLGATGKGHGSNKAVMLGLLGKMPDSIDPDSIDDKLQRIEQSGEIYLLSQFPVKFNPAEHIIFHRKALPFHANGMRFTAKDSDGTQLLVKDFYSVGGGFIVSETDTSISFNNNDDCLPYPFKTADELLKLCMLHKCSFSHIMFNNEKAWLSEGEIRRDLLHIWEVMRSCVQRGLANEGILPGGMKVKRRAAGLYKQLINEEQAQISKVPMGTLDWVNLYALAVSEENAAGGRVVTAPTNGAAGIIPAVLHYYWKFCKDANEEGVIRFLLTAGAIGFLYKENASISGAEVGCQGEVGVACSMAAGALAEVLGGSAEQVENAAEIGMEHNLGLTCDPVGGLVQVPCIERNAMGAVKAINAARIALRGDGTHFVSLDKVIKTMRETGADMQTKYKETSRGGLAVNLIEC</sequence>
<evidence type="ECO:0000256" key="6">
    <source>
        <dbReference type="ARBA" id="ARBA00022723"/>
    </source>
</evidence>
<evidence type="ECO:0000256" key="2">
    <source>
        <dbReference type="ARBA" id="ARBA00004742"/>
    </source>
</evidence>
<dbReference type="GO" id="GO:0009063">
    <property type="term" value="P:amino acid catabolic process"/>
    <property type="evidence" value="ECO:0007669"/>
    <property type="project" value="UniProtKB-ARBA"/>
</dbReference>
<evidence type="ECO:0000256" key="4">
    <source>
        <dbReference type="ARBA" id="ARBA00022432"/>
    </source>
</evidence>
<name>A0A1V8M6S2_9GAMM</name>
<dbReference type="InterPro" id="IPR005130">
    <property type="entry name" value="Ser_deHydtase-like_asu"/>
</dbReference>
<dbReference type="NCBIfam" id="TIGR00720">
    <property type="entry name" value="sda_mono"/>
    <property type="match status" value="1"/>
</dbReference>
<dbReference type="Gene3D" id="3.30.1330.90">
    <property type="entry name" value="D-3-phosphoglycerate dehydrogenase, domain 3"/>
    <property type="match status" value="1"/>
</dbReference>
<evidence type="ECO:0000256" key="10">
    <source>
        <dbReference type="ARBA" id="ARBA00049406"/>
    </source>
</evidence>
<gene>
    <name evidence="14" type="ORF">AU255_05170</name>
</gene>
<evidence type="ECO:0000256" key="5">
    <source>
        <dbReference type="ARBA" id="ARBA00022485"/>
    </source>
</evidence>
<evidence type="ECO:0000256" key="8">
    <source>
        <dbReference type="ARBA" id="ARBA00023014"/>
    </source>
</evidence>
<dbReference type="AlphaFoldDB" id="A0A1V8M6S2"/>
<keyword evidence="4 11" id="KW-0312">Gluconeogenesis</keyword>
<proteinExistence type="inferred from homology"/>
<comment type="catalytic activity">
    <reaction evidence="10 11">
        <text>L-serine = pyruvate + NH4(+)</text>
        <dbReference type="Rhea" id="RHEA:19169"/>
        <dbReference type="ChEBI" id="CHEBI:15361"/>
        <dbReference type="ChEBI" id="CHEBI:28938"/>
        <dbReference type="ChEBI" id="CHEBI:33384"/>
        <dbReference type="EC" id="4.3.1.17"/>
    </reaction>
</comment>
<dbReference type="InterPro" id="IPR029009">
    <property type="entry name" value="ASB_dom_sf"/>
</dbReference>
<keyword evidence="5 11" id="KW-0004">4Fe-4S</keyword>
<dbReference type="PANTHER" id="PTHR30182:SF1">
    <property type="entry name" value="L-SERINE DEHYDRATASE 1"/>
    <property type="match status" value="1"/>
</dbReference>
<feature type="domain" description="Serine dehydratase beta chain" evidence="13">
    <location>
        <begin position="4"/>
        <end position="156"/>
    </location>
</feature>
<evidence type="ECO:0000256" key="7">
    <source>
        <dbReference type="ARBA" id="ARBA00023004"/>
    </source>
</evidence>
<dbReference type="InterPro" id="IPR005131">
    <property type="entry name" value="Ser_deHydtase_bsu"/>
</dbReference>